<dbReference type="RefSeq" id="WP_228353272.1">
    <property type="nucleotide sequence ID" value="NZ_JACEGA010000001.1"/>
</dbReference>
<evidence type="ECO:0000313" key="1">
    <source>
        <dbReference type="EMBL" id="MBB2183642.1"/>
    </source>
</evidence>
<reference evidence="1 2" key="1">
    <citation type="submission" date="2020-07" db="EMBL/GenBank/DDBJ databases">
        <title>Characterization and genome sequencing of isolate MD1, a novel member within the family Lachnospiraceae.</title>
        <authorList>
            <person name="Rettenmaier R."/>
            <person name="Di Bello L."/>
            <person name="Zinser C."/>
            <person name="Scheitz K."/>
            <person name="Liebl W."/>
            <person name="Zverlov V."/>
        </authorList>
    </citation>
    <scope>NUCLEOTIDE SEQUENCE [LARGE SCALE GENOMIC DNA]</scope>
    <source>
        <strain evidence="1 2">MD1</strain>
    </source>
</reference>
<gene>
    <name evidence="1" type="ORF">H0486_12235</name>
</gene>
<dbReference type="EMBL" id="JACEGA010000001">
    <property type="protein sequence ID" value="MBB2183642.1"/>
    <property type="molecule type" value="Genomic_DNA"/>
</dbReference>
<name>A0A839K374_9FIRM</name>
<comment type="caution">
    <text evidence="1">The sequence shown here is derived from an EMBL/GenBank/DDBJ whole genome shotgun (WGS) entry which is preliminary data.</text>
</comment>
<dbReference type="AlphaFoldDB" id="A0A839K374"/>
<keyword evidence="2" id="KW-1185">Reference proteome</keyword>
<proteinExistence type="predicted"/>
<sequence length="83" mass="9887">MYTNFCKHCHKIFYSRFKAYACEECRQIDSDHFDDIEAYLKEYPNSNALQISEALGITAFEVLNYLKEGRLNISRGYFERLED</sequence>
<dbReference type="Proteomes" id="UP000574276">
    <property type="component" value="Unassembled WGS sequence"/>
</dbReference>
<evidence type="ECO:0000313" key="2">
    <source>
        <dbReference type="Proteomes" id="UP000574276"/>
    </source>
</evidence>
<protein>
    <recommendedName>
        <fullName evidence="3">MerR family transcriptional regulator</fullName>
    </recommendedName>
</protein>
<evidence type="ECO:0008006" key="3">
    <source>
        <dbReference type="Google" id="ProtNLM"/>
    </source>
</evidence>
<accession>A0A839K374</accession>
<organism evidence="1 2">
    <name type="scientific">Variimorphobacter saccharofermentans</name>
    <dbReference type="NCBI Taxonomy" id="2755051"/>
    <lineage>
        <taxon>Bacteria</taxon>
        <taxon>Bacillati</taxon>
        <taxon>Bacillota</taxon>
        <taxon>Clostridia</taxon>
        <taxon>Lachnospirales</taxon>
        <taxon>Lachnospiraceae</taxon>
        <taxon>Variimorphobacter</taxon>
    </lineage>
</organism>